<protein>
    <submittedName>
        <fullName evidence="1">Uncharacterized protein</fullName>
    </submittedName>
</protein>
<dbReference type="EMBL" id="CP019434">
    <property type="protein sequence ID" value="APZ42409.1"/>
    <property type="molecule type" value="Genomic_DNA"/>
</dbReference>
<evidence type="ECO:0000313" key="1">
    <source>
        <dbReference type="EMBL" id="APZ42409.1"/>
    </source>
</evidence>
<dbReference type="InterPro" id="IPR027417">
    <property type="entry name" value="P-loop_NTPase"/>
</dbReference>
<dbReference type="KEGG" id="afy:BW247_04325"/>
<gene>
    <name evidence="1" type="ORF">BW247_04325</name>
</gene>
<accession>A0A1P8UF15</accession>
<reference evidence="1 2" key="1">
    <citation type="submission" date="2017-01" db="EMBL/GenBank/DDBJ databases">
        <title>Draft sequence of Acidihalobacter ferrooxidans strain DSM 14175 (strain V8).</title>
        <authorList>
            <person name="Khaleque H.N."/>
            <person name="Ramsay J.P."/>
            <person name="Murphy R.J.T."/>
            <person name="Kaksonen A.H."/>
            <person name="Boxall N.J."/>
            <person name="Watkin E.L.J."/>
        </authorList>
    </citation>
    <scope>NUCLEOTIDE SEQUENCE [LARGE SCALE GENOMIC DNA]</scope>
    <source>
        <strain evidence="1 2">V8</strain>
    </source>
</reference>
<dbReference type="STRING" id="1765967.BW247_04325"/>
<dbReference type="Proteomes" id="UP000243807">
    <property type="component" value="Chromosome"/>
</dbReference>
<dbReference type="Gene3D" id="3.40.50.300">
    <property type="entry name" value="P-loop containing nucleotide triphosphate hydrolases"/>
    <property type="match status" value="1"/>
</dbReference>
<evidence type="ECO:0000313" key="2">
    <source>
        <dbReference type="Proteomes" id="UP000243807"/>
    </source>
</evidence>
<proteinExistence type="predicted"/>
<name>A0A1P8UF15_9GAMM</name>
<sequence length="65" mass="7420">MLTKTRIRTLCGVTTDERFRSGEAALFVLGQQRTVFVYRLATENTVEDKFCALQQRKAALLAPER</sequence>
<keyword evidence="2" id="KW-1185">Reference proteome</keyword>
<organism evidence="1 2">
    <name type="scientific">Acidihalobacter ferrooxydans</name>
    <dbReference type="NCBI Taxonomy" id="1765967"/>
    <lineage>
        <taxon>Bacteria</taxon>
        <taxon>Pseudomonadati</taxon>
        <taxon>Pseudomonadota</taxon>
        <taxon>Gammaproteobacteria</taxon>
        <taxon>Chromatiales</taxon>
        <taxon>Ectothiorhodospiraceae</taxon>
        <taxon>Acidihalobacter</taxon>
    </lineage>
</organism>
<dbReference type="AlphaFoldDB" id="A0A1P8UF15"/>